<accession>A0A7R9M4L0</accession>
<feature type="compositionally biased region" description="Acidic residues" evidence="14">
    <location>
        <begin position="1"/>
        <end position="10"/>
    </location>
</feature>
<evidence type="ECO:0000256" key="2">
    <source>
        <dbReference type="ARBA" id="ARBA00004175"/>
    </source>
</evidence>
<keyword evidence="10 13" id="KW-0472">Membrane</keyword>
<feature type="domain" description="Palmitoyltransferase DHHC" evidence="15">
    <location>
        <begin position="445"/>
        <end position="570"/>
    </location>
</feature>
<name>A0A7R9M4L0_9ACAR</name>
<dbReference type="PROSITE" id="PS50216">
    <property type="entry name" value="DHHC"/>
    <property type="match status" value="1"/>
</dbReference>
<keyword evidence="6" id="KW-0677">Repeat</keyword>
<dbReference type="InterPro" id="IPR001594">
    <property type="entry name" value="Palmitoyltrfase_DHHC"/>
</dbReference>
<evidence type="ECO:0000256" key="14">
    <source>
        <dbReference type="SAM" id="MobiDB-lite"/>
    </source>
</evidence>
<keyword evidence="4" id="KW-1052">Target cell membrane</keyword>
<feature type="transmembrane region" description="Helical" evidence="13">
    <location>
        <begin position="373"/>
        <end position="390"/>
    </location>
</feature>
<dbReference type="GO" id="GO:0006887">
    <property type="term" value="P:exocytosis"/>
    <property type="evidence" value="ECO:0007669"/>
    <property type="project" value="UniProtKB-KW"/>
</dbReference>
<keyword evidence="5 13" id="KW-0812">Transmembrane</keyword>
<dbReference type="EMBL" id="CAJPVJ010006689">
    <property type="protein sequence ID" value="CAG2170646.1"/>
    <property type="molecule type" value="Genomic_DNA"/>
</dbReference>
<proteinExistence type="inferred from homology"/>
<dbReference type="PANTHER" id="PTHR24161">
    <property type="entry name" value="ANK_REP_REGION DOMAIN-CONTAINING PROTEIN-RELATED"/>
    <property type="match status" value="1"/>
</dbReference>
<evidence type="ECO:0000256" key="9">
    <source>
        <dbReference type="ARBA" id="ARBA00023043"/>
    </source>
</evidence>
<dbReference type="PROSITE" id="PS50088">
    <property type="entry name" value="ANK_REPEAT"/>
    <property type="match status" value="4"/>
</dbReference>
<organism evidence="16">
    <name type="scientific">Oppiella nova</name>
    <dbReference type="NCBI Taxonomy" id="334625"/>
    <lineage>
        <taxon>Eukaryota</taxon>
        <taxon>Metazoa</taxon>
        <taxon>Ecdysozoa</taxon>
        <taxon>Arthropoda</taxon>
        <taxon>Chelicerata</taxon>
        <taxon>Arachnida</taxon>
        <taxon>Acari</taxon>
        <taxon>Acariformes</taxon>
        <taxon>Sarcoptiformes</taxon>
        <taxon>Oribatida</taxon>
        <taxon>Brachypylina</taxon>
        <taxon>Oppioidea</taxon>
        <taxon>Oppiidae</taxon>
        <taxon>Oppiella</taxon>
    </lineage>
</organism>
<dbReference type="InterPro" id="IPR002110">
    <property type="entry name" value="Ankyrin_rpt"/>
</dbReference>
<evidence type="ECO:0000256" key="11">
    <source>
        <dbReference type="ARBA" id="ARBA00023298"/>
    </source>
</evidence>
<evidence type="ECO:0000256" key="7">
    <source>
        <dbReference type="ARBA" id="ARBA00022989"/>
    </source>
</evidence>
<evidence type="ECO:0000256" key="1">
    <source>
        <dbReference type="ARBA" id="ARBA00004141"/>
    </source>
</evidence>
<feature type="transmembrane region" description="Helical" evidence="13">
    <location>
        <begin position="396"/>
        <end position="413"/>
    </location>
</feature>
<keyword evidence="13" id="KW-0012">Acyltransferase</keyword>
<evidence type="ECO:0000256" key="12">
    <source>
        <dbReference type="PROSITE-ProRule" id="PRU00023"/>
    </source>
</evidence>
<feature type="transmembrane region" description="Helical" evidence="13">
    <location>
        <begin position="339"/>
        <end position="361"/>
    </location>
</feature>
<dbReference type="EMBL" id="OC921514">
    <property type="protein sequence ID" value="CAD7653459.1"/>
    <property type="molecule type" value="Genomic_DNA"/>
</dbReference>
<keyword evidence="7 13" id="KW-1133">Transmembrane helix</keyword>
<feature type="compositionally biased region" description="Polar residues" evidence="14">
    <location>
        <begin position="17"/>
        <end position="27"/>
    </location>
</feature>
<dbReference type="Gene3D" id="1.25.40.20">
    <property type="entry name" value="Ankyrin repeat-containing domain"/>
    <property type="match status" value="1"/>
</dbReference>
<dbReference type="Pfam" id="PF01529">
    <property type="entry name" value="DHHC"/>
    <property type="match status" value="1"/>
</dbReference>
<feature type="repeat" description="ANK" evidence="12">
    <location>
        <begin position="161"/>
        <end position="193"/>
    </location>
</feature>
<evidence type="ECO:0000313" key="17">
    <source>
        <dbReference type="Proteomes" id="UP000728032"/>
    </source>
</evidence>
<keyword evidence="17" id="KW-1185">Reference proteome</keyword>
<dbReference type="InterPro" id="IPR036770">
    <property type="entry name" value="Ankyrin_rpt-contain_sf"/>
</dbReference>
<evidence type="ECO:0000256" key="10">
    <source>
        <dbReference type="ARBA" id="ARBA00023136"/>
    </source>
</evidence>
<dbReference type="Proteomes" id="UP000728032">
    <property type="component" value="Unassembled WGS sequence"/>
</dbReference>
<dbReference type="GO" id="GO:0044218">
    <property type="term" value="C:other organism cell membrane"/>
    <property type="evidence" value="ECO:0007669"/>
    <property type="project" value="UniProtKB-KW"/>
</dbReference>
<feature type="transmembrane region" description="Helical" evidence="13">
    <location>
        <begin position="492"/>
        <end position="514"/>
    </location>
</feature>
<keyword evidence="8" id="KW-0638">Presynaptic neurotoxin</keyword>
<evidence type="ECO:0000256" key="6">
    <source>
        <dbReference type="ARBA" id="ARBA00022737"/>
    </source>
</evidence>
<dbReference type="GO" id="GO:0019706">
    <property type="term" value="F:protein-cysteine S-palmitoyltransferase activity"/>
    <property type="evidence" value="ECO:0007669"/>
    <property type="project" value="UniProtKB-EC"/>
</dbReference>
<evidence type="ECO:0000256" key="5">
    <source>
        <dbReference type="ARBA" id="ARBA00022692"/>
    </source>
</evidence>
<gene>
    <name evidence="16" type="ORF">ONB1V03_LOCUS10112</name>
</gene>
<feature type="repeat" description="ANK" evidence="12">
    <location>
        <begin position="94"/>
        <end position="126"/>
    </location>
</feature>
<dbReference type="EC" id="2.3.1.225" evidence="13"/>
<dbReference type="SMART" id="SM00248">
    <property type="entry name" value="ANK"/>
    <property type="match status" value="5"/>
</dbReference>
<sequence length="638" mass="72770">MRGDGAEEEPNPCSALYLTSSSRPQSEATDERQVPPLRGGASEPSGSEPSGGGDVSVARDVSDLDVVRATQYGAFERCKELVESGFDVNQRDAENVTLLHWAAINNRRDLVKYYIGKGANVDAVGGDLQSTPLHWATRQGHLPMVILLMHHRADPAILDGEGTNCLHLAAQFGHTSIAAYLLAKGQDINASDANGMTPLMWSAFRVNAADPTRLFITLGASLSLCDKQNRNTALHWAVFSRNASTVSLLLKSGANVLAKNGAGDTPLEMANRLNASVWIRTRLQDAYKKDRVLTSCHLFGKQIRIPSLRDRVCRLWLMNGSPLVGFLLFGQLFDSELVIALKIVFFSLLCLVMWALVRFMFDDRMYNIMPISIYLSTKFWLYVTFITYFYKYFGFINLFGFVATSTLLFYSFYRTCSCDPGVVAKDHDQRYRTIIELAERDGFDPQWFCSTCLIRKPLRSKHCSICNQCVARFDHHCPWVANCVGALNHKYFIWYLISLYLVIVWFLYGTYLYYEHHIHFGDDTNVWTFIANAWTYNGWITWCALNAAVHSIWVFCLVVWLGMTTNERMNCRRYKHFKRDDNGAPISPFNRGVCNNLLDFCQWKVSGLHRLETRDWRCVYEIDDDEDDEHTPIHRHFV</sequence>
<dbReference type="Pfam" id="PF12796">
    <property type="entry name" value="Ank_2"/>
    <property type="match status" value="1"/>
</dbReference>
<dbReference type="Pfam" id="PF13637">
    <property type="entry name" value="Ank_4"/>
    <property type="match status" value="1"/>
</dbReference>
<dbReference type="PANTHER" id="PTHR24161:SF85">
    <property type="entry name" value="PALMITOYLTRANSFERASE HIP14"/>
    <property type="match status" value="1"/>
</dbReference>
<feature type="transmembrane region" description="Helical" evidence="13">
    <location>
        <begin position="539"/>
        <end position="563"/>
    </location>
</feature>
<evidence type="ECO:0000259" key="15">
    <source>
        <dbReference type="Pfam" id="PF01529"/>
    </source>
</evidence>
<evidence type="ECO:0000256" key="4">
    <source>
        <dbReference type="ARBA" id="ARBA00022537"/>
    </source>
</evidence>
<evidence type="ECO:0000256" key="3">
    <source>
        <dbReference type="ARBA" id="ARBA00022483"/>
    </source>
</evidence>
<dbReference type="SUPFAM" id="SSF48403">
    <property type="entry name" value="Ankyrin repeat"/>
    <property type="match status" value="1"/>
</dbReference>
<comment type="domain">
    <text evidence="13">The DHHC domain is required for palmitoyltransferase activity.</text>
</comment>
<feature type="region of interest" description="Disordered" evidence="14">
    <location>
        <begin position="1"/>
        <end position="59"/>
    </location>
</feature>
<dbReference type="PROSITE" id="PS50297">
    <property type="entry name" value="ANK_REP_REGION"/>
    <property type="match status" value="4"/>
</dbReference>
<evidence type="ECO:0000313" key="16">
    <source>
        <dbReference type="EMBL" id="CAD7653459.1"/>
    </source>
</evidence>
<comment type="catalytic activity">
    <reaction evidence="13">
        <text>L-cysteinyl-[protein] + hexadecanoyl-CoA = S-hexadecanoyl-L-cysteinyl-[protein] + CoA</text>
        <dbReference type="Rhea" id="RHEA:36683"/>
        <dbReference type="Rhea" id="RHEA-COMP:10131"/>
        <dbReference type="Rhea" id="RHEA-COMP:11032"/>
        <dbReference type="ChEBI" id="CHEBI:29950"/>
        <dbReference type="ChEBI" id="CHEBI:57287"/>
        <dbReference type="ChEBI" id="CHEBI:57379"/>
        <dbReference type="ChEBI" id="CHEBI:74151"/>
        <dbReference type="EC" id="2.3.1.225"/>
    </reaction>
</comment>
<feature type="compositionally biased region" description="Low complexity" evidence="14">
    <location>
        <begin position="39"/>
        <end position="48"/>
    </location>
</feature>
<feature type="repeat" description="ANK" evidence="12">
    <location>
        <begin position="229"/>
        <end position="261"/>
    </location>
</feature>
<reference evidence="16" key="1">
    <citation type="submission" date="2020-11" db="EMBL/GenBank/DDBJ databases">
        <authorList>
            <person name="Tran Van P."/>
        </authorList>
    </citation>
    <scope>NUCLEOTIDE SEQUENCE</scope>
</reference>
<keyword evidence="13" id="KW-0808">Transferase</keyword>
<keyword evidence="3" id="KW-0268">Exocytosis</keyword>
<dbReference type="GO" id="GO:0044231">
    <property type="term" value="C:host cell presynaptic membrane"/>
    <property type="evidence" value="ECO:0007669"/>
    <property type="project" value="UniProtKB-KW"/>
</dbReference>
<evidence type="ECO:0000256" key="8">
    <source>
        <dbReference type="ARBA" id="ARBA00023028"/>
    </source>
</evidence>
<keyword evidence="8" id="KW-0528">Neurotoxin</keyword>
<dbReference type="OrthoDB" id="6781668at2759"/>
<dbReference type="AlphaFoldDB" id="A0A7R9M4L0"/>
<keyword evidence="11" id="KW-1053">Target membrane</keyword>
<protein>
    <recommendedName>
        <fullName evidence="13">Palmitoyltransferase</fullName>
        <ecNumber evidence="13">2.3.1.225</ecNumber>
    </recommendedName>
</protein>
<feature type="repeat" description="ANK" evidence="12">
    <location>
        <begin position="128"/>
        <end position="160"/>
    </location>
</feature>
<dbReference type="Pfam" id="PF00023">
    <property type="entry name" value="Ank"/>
    <property type="match status" value="1"/>
</dbReference>
<keyword evidence="9 12" id="KW-0040">ANK repeat</keyword>
<comment type="similarity">
    <text evidence="13">Belongs to the DHHC palmitoyltransferase family.</text>
</comment>
<evidence type="ECO:0000256" key="13">
    <source>
        <dbReference type="RuleBase" id="RU079119"/>
    </source>
</evidence>
<dbReference type="GO" id="GO:0016020">
    <property type="term" value="C:membrane"/>
    <property type="evidence" value="ECO:0007669"/>
    <property type="project" value="UniProtKB-SubCell"/>
</dbReference>
<comment type="subcellular location">
    <subcellularLocation>
        <location evidence="1">Membrane</location>
        <topology evidence="1">Multi-pass membrane protein</topology>
    </subcellularLocation>
    <subcellularLocation>
        <location evidence="2">Target cell membrane</location>
    </subcellularLocation>
</comment>
<keyword evidence="8" id="KW-0800">Toxin</keyword>